<keyword evidence="2" id="KW-1185">Reference proteome</keyword>
<dbReference type="WBParaSite" id="SVE_0956800.1">
    <property type="protein sequence ID" value="SVE_0956800.1"/>
    <property type="gene ID" value="SVE_0956800"/>
</dbReference>
<sequence length="176" mass="20172">MPDCSDEENCKRMGEIFKQNPIRIATTFDEIIHQIKKGGIYYADYDVEFIPDVASVWSYKDSLTIIRDQTGIRSYGGFAFNKQNVRYRNQFNNALARIMGGINQINLASGYNEKKTSSDNVVRPQRVPLSLTKHYEQLFLIFGIGLGISAFIISIEILLDKILLAKRLLVRKFLNK</sequence>
<dbReference type="InterPro" id="IPR040128">
    <property type="entry name" value="T25E4.2-like"/>
</dbReference>
<keyword evidence="1" id="KW-0472">Membrane</keyword>
<feature type="transmembrane region" description="Helical" evidence="1">
    <location>
        <begin position="138"/>
        <end position="159"/>
    </location>
</feature>
<dbReference type="PANTHER" id="PTHR22714:SF3">
    <property type="entry name" value="PBPE DOMAIN-CONTAINING PROTEIN"/>
    <property type="match status" value="1"/>
</dbReference>
<evidence type="ECO:0000313" key="2">
    <source>
        <dbReference type="Proteomes" id="UP000035680"/>
    </source>
</evidence>
<evidence type="ECO:0000256" key="1">
    <source>
        <dbReference type="SAM" id="Phobius"/>
    </source>
</evidence>
<dbReference type="AlphaFoldDB" id="A0A0K0FKK4"/>
<dbReference type="STRING" id="75913.A0A0K0FKK4"/>
<name>A0A0K0FKK4_STRVS</name>
<keyword evidence="1" id="KW-1133">Transmembrane helix</keyword>
<accession>A0A0K0FKK4</accession>
<reference evidence="2" key="1">
    <citation type="submission" date="2014-07" db="EMBL/GenBank/DDBJ databases">
        <authorList>
            <person name="Martin A.A"/>
            <person name="De Silva N."/>
        </authorList>
    </citation>
    <scope>NUCLEOTIDE SEQUENCE</scope>
</reference>
<dbReference type="PANTHER" id="PTHR22714">
    <property type="entry name" value="PROTEIN CBG02446-RELATED"/>
    <property type="match status" value="1"/>
</dbReference>
<organism evidence="2 3">
    <name type="scientific">Strongyloides venezuelensis</name>
    <name type="common">Threadworm</name>
    <dbReference type="NCBI Taxonomy" id="75913"/>
    <lineage>
        <taxon>Eukaryota</taxon>
        <taxon>Metazoa</taxon>
        <taxon>Ecdysozoa</taxon>
        <taxon>Nematoda</taxon>
        <taxon>Chromadorea</taxon>
        <taxon>Rhabditida</taxon>
        <taxon>Tylenchina</taxon>
        <taxon>Panagrolaimomorpha</taxon>
        <taxon>Strongyloidoidea</taxon>
        <taxon>Strongyloididae</taxon>
        <taxon>Strongyloides</taxon>
    </lineage>
</organism>
<evidence type="ECO:0000313" key="3">
    <source>
        <dbReference type="WBParaSite" id="SVE_0956800.1"/>
    </source>
</evidence>
<dbReference type="Proteomes" id="UP000035680">
    <property type="component" value="Unassembled WGS sequence"/>
</dbReference>
<keyword evidence="1" id="KW-0812">Transmembrane</keyword>
<proteinExistence type="predicted"/>
<reference evidence="3" key="2">
    <citation type="submission" date="2015-08" db="UniProtKB">
        <authorList>
            <consortium name="WormBaseParasite"/>
        </authorList>
    </citation>
    <scope>IDENTIFICATION</scope>
</reference>
<protein>
    <submittedName>
        <fullName evidence="3">COesterase domain-containing protein</fullName>
    </submittedName>
</protein>